<dbReference type="Gene3D" id="1.20.1250.20">
    <property type="entry name" value="MFS general substrate transporter like domains"/>
    <property type="match status" value="1"/>
</dbReference>
<keyword evidence="8" id="KW-1185">Reference proteome</keyword>
<dbReference type="InterPro" id="IPR020846">
    <property type="entry name" value="MFS_dom"/>
</dbReference>
<feature type="transmembrane region" description="Helical" evidence="6">
    <location>
        <begin position="178"/>
        <end position="197"/>
    </location>
</feature>
<dbReference type="PANTHER" id="PTHR23503:SF49">
    <property type="entry name" value="MAJOR FACILITATOR SUPERFAMILY (MFS) PROFILE DOMAIN-CONTAINING PROTEIN"/>
    <property type="match status" value="1"/>
</dbReference>
<dbReference type="GO" id="GO:0016020">
    <property type="term" value="C:membrane"/>
    <property type="evidence" value="ECO:0007669"/>
    <property type="project" value="UniProtKB-SubCell"/>
</dbReference>
<comment type="subcellular location">
    <subcellularLocation>
        <location evidence="1">Membrane</location>
        <topology evidence="1">Multi-pass membrane protein</topology>
    </subcellularLocation>
</comment>
<feature type="transmembrane region" description="Helical" evidence="6">
    <location>
        <begin position="118"/>
        <end position="139"/>
    </location>
</feature>
<protein>
    <submittedName>
        <fullName evidence="9">Major facilitator superfamily (MFS) profile domain-containing protein</fullName>
    </submittedName>
</protein>
<keyword evidence="4 6" id="KW-0472">Membrane</keyword>
<evidence type="ECO:0000256" key="6">
    <source>
        <dbReference type="SAM" id="Phobius"/>
    </source>
</evidence>
<feature type="transmembrane region" description="Helical" evidence="6">
    <location>
        <begin position="209"/>
        <end position="228"/>
    </location>
</feature>
<evidence type="ECO:0000259" key="7">
    <source>
        <dbReference type="PROSITE" id="PS50850"/>
    </source>
</evidence>
<evidence type="ECO:0000256" key="2">
    <source>
        <dbReference type="ARBA" id="ARBA00022692"/>
    </source>
</evidence>
<feature type="domain" description="Major facilitator superfamily (MFS) profile" evidence="7">
    <location>
        <begin position="44"/>
        <end position="452"/>
    </location>
</feature>
<dbReference type="Pfam" id="PF00083">
    <property type="entry name" value="Sugar_tr"/>
    <property type="match status" value="1"/>
</dbReference>
<feature type="compositionally biased region" description="Low complexity" evidence="5">
    <location>
        <begin position="1"/>
        <end position="19"/>
    </location>
</feature>
<evidence type="ECO:0000256" key="5">
    <source>
        <dbReference type="SAM" id="MobiDB-lite"/>
    </source>
</evidence>
<accession>A0A914PXB1</accession>
<dbReference type="WBParaSite" id="PDA_v2.g21035.t1">
    <property type="protein sequence ID" value="PDA_v2.g21035.t1"/>
    <property type="gene ID" value="PDA_v2.g21035"/>
</dbReference>
<evidence type="ECO:0000256" key="1">
    <source>
        <dbReference type="ARBA" id="ARBA00004141"/>
    </source>
</evidence>
<feature type="region of interest" description="Disordered" evidence="5">
    <location>
        <begin position="1"/>
        <end position="23"/>
    </location>
</feature>
<name>A0A914PXB1_9BILA</name>
<dbReference type="PANTHER" id="PTHR23503">
    <property type="entry name" value="SOLUTE CARRIER FAMILY 2"/>
    <property type="match status" value="1"/>
</dbReference>
<dbReference type="SUPFAM" id="SSF103473">
    <property type="entry name" value="MFS general substrate transporter"/>
    <property type="match status" value="1"/>
</dbReference>
<dbReference type="GO" id="GO:0015149">
    <property type="term" value="F:hexose transmembrane transporter activity"/>
    <property type="evidence" value="ECO:0007669"/>
    <property type="project" value="TreeGrafter"/>
</dbReference>
<feature type="transmembrane region" description="Helical" evidence="6">
    <location>
        <begin position="359"/>
        <end position="381"/>
    </location>
</feature>
<feature type="transmembrane region" description="Helical" evidence="6">
    <location>
        <begin position="328"/>
        <end position="347"/>
    </location>
</feature>
<reference evidence="9" key="1">
    <citation type="submission" date="2022-11" db="UniProtKB">
        <authorList>
            <consortium name="WormBaseParasite"/>
        </authorList>
    </citation>
    <scope>IDENTIFICATION</scope>
</reference>
<evidence type="ECO:0000256" key="4">
    <source>
        <dbReference type="ARBA" id="ARBA00023136"/>
    </source>
</evidence>
<feature type="transmembrane region" description="Helical" evidence="6">
    <location>
        <begin position="387"/>
        <end position="413"/>
    </location>
</feature>
<keyword evidence="3 6" id="KW-1133">Transmembrane helix</keyword>
<dbReference type="PROSITE" id="PS50850">
    <property type="entry name" value="MFS"/>
    <property type="match status" value="1"/>
</dbReference>
<evidence type="ECO:0000313" key="8">
    <source>
        <dbReference type="Proteomes" id="UP000887578"/>
    </source>
</evidence>
<dbReference type="InterPro" id="IPR036259">
    <property type="entry name" value="MFS_trans_sf"/>
</dbReference>
<proteinExistence type="predicted"/>
<keyword evidence="2 6" id="KW-0812">Transmembrane</keyword>
<feature type="transmembrane region" description="Helical" evidence="6">
    <location>
        <begin position="296"/>
        <end position="322"/>
    </location>
</feature>
<dbReference type="InterPro" id="IPR005828">
    <property type="entry name" value="MFS_sugar_transport-like"/>
</dbReference>
<dbReference type="AlphaFoldDB" id="A0A914PXB1"/>
<dbReference type="Proteomes" id="UP000887578">
    <property type="component" value="Unplaced"/>
</dbReference>
<dbReference type="InterPro" id="IPR045263">
    <property type="entry name" value="GLUT"/>
</dbReference>
<organism evidence="8 9">
    <name type="scientific">Panagrolaimus davidi</name>
    <dbReference type="NCBI Taxonomy" id="227884"/>
    <lineage>
        <taxon>Eukaryota</taxon>
        <taxon>Metazoa</taxon>
        <taxon>Ecdysozoa</taxon>
        <taxon>Nematoda</taxon>
        <taxon>Chromadorea</taxon>
        <taxon>Rhabditida</taxon>
        <taxon>Tylenchina</taxon>
        <taxon>Panagrolaimomorpha</taxon>
        <taxon>Panagrolaimoidea</taxon>
        <taxon>Panagrolaimidae</taxon>
        <taxon>Panagrolaimus</taxon>
    </lineage>
</organism>
<evidence type="ECO:0000256" key="3">
    <source>
        <dbReference type="ARBA" id="ARBA00022989"/>
    </source>
</evidence>
<sequence>MSQSSLTSIEISTETSSSSSDERNVQNRKKIIVKLFMIGSILTVATNCFSSYTHAALNEAVIEVDNFINDSYTKRGGDLSDTEVTLLRDILNSCWYAGQVPGGLLSPFITDRWGRKGAYLLATTMMTFAMIIQTASTLLKLPEMLMAGRMLASFFSPMSDAVAILYLQEISPTKLRGVLSSFFSGGYAVMALLGIILGMDEFLGNNLTYLLSIPIIPGLLALIFLLWLPETPKFLMISLKDKEKALKSLEFFQGKKSKNDLILEHYLCEAKTEPNEKDGGTMLDLFRKAYLRRALFMSYGVLVLTLPFYAILQSSTYFFIFLELPKNFAQISSTILMATFVLSSLIAGGLIKYHGRRNLVLFFGIGSIVFLGIFVAAAAFINQFIWAKYLALGGLIGYVLCYGLAIGPISWYLPAELVPLRYRASMICVCQALCSASVVITGFSTVPLFHVI</sequence>
<feature type="transmembrane region" description="Helical" evidence="6">
    <location>
        <begin position="425"/>
        <end position="449"/>
    </location>
</feature>
<evidence type="ECO:0000313" key="9">
    <source>
        <dbReference type="WBParaSite" id="PDA_v2.g21035.t1"/>
    </source>
</evidence>